<accession>A0ABT6KRR7</accession>
<protein>
    <recommendedName>
        <fullName evidence="4">DUF222 domain-containing protein</fullName>
    </recommendedName>
</protein>
<evidence type="ECO:0000256" key="1">
    <source>
        <dbReference type="SAM" id="MobiDB-lite"/>
    </source>
</evidence>
<reference evidence="2 3" key="1">
    <citation type="submission" date="2023-04" db="EMBL/GenBank/DDBJ databases">
        <title>Forest soil microbial communities from Buena Vista Peninsula, Colon Province, Panama.</title>
        <authorList>
            <person name="Bouskill N."/>
        </authorList>
    </citation>
    <scope>NUCLEOTIDE SEQUENCE [LARGE SCALE GENOMIC DNA]</scope>
    <source>
        <strain evidence="2 3">AC80</strain>
    </source>
</reference>
<evidence type="ECO:0000313" key="3">
    <source>
        <dbReference type="Proteomes" id="UP001160130"/>
    </source>
</evidence>
<evidence type="ECO:0008006" key="4">
    <source>
        <dbReference type="Google" id="ProtNLM"/>
    </source>
</evidence>
<proteinExistence type="predicted"/>
<feature type="compositionally biased region" description="Basic and acidic residues" evidence="1">
    <location>
        <begin position="92"/>
        <end position="104"/>
    </location>
</feature>
<gene>
    <name evidence="2" type="ORF">M2272_000055</name>
</gene>
<dbReference type="EMBL" id="JARXVE010000001">
    <property type="protein sequence ID" value="MDH6193434.1"/>
    <property type="molecule type" value="Genomic_DNA"/>
</dbReference>
<evidence type="ECO:0000313" key="2">
    <source>
        <dbReference type="EMBL" id="MDH6193434.1"/>
    </source>
</evidence>
<dbReference type="Proteomes" id="UP001160130">
    <property type="component" value="Unassembled WGS sequence"/>
</dbReference>
<keyword evidence="3" id="KW-1185">Reference proteome</keyword>
<name>A0ABT6KRR7_9MYCO</name>
<dbReference type="RefSeq" id="WP_280830148.1">
    <property type="nucleotide sequence ID" value="NZ_JARXVE010000001.1"/>
</dbReference>
<organism evidence="2 3">
    <name type="scientific">Mycolicibacterium frederiksbergense</name>
    <dbReference type="NCBI Taxonomy" id="117567"/>
    <lineage>
        <taxon>Bacteria</taxon>
        <taxon>Bacillati</taxon>
        <taxon>Actinomycetota</taxon>
        <taxon>Actinomycetes</taxon>
        <taxon>Mycobacteriales</taxon>
        <taxon>Mycobacteriaceae</taxon>
        <taxon>Mycolicibacterium</taxon>
    </lineage>
</organism>
<comment type="caution">
    <text evidence="2">The sequence shown here is derived from an EMBL/GenBank/DDBJ whole genome shotgun (WGS) entry which is preliminary data.</text>
</comment>
<sequence length="104" mass="10837">MQDRVGPKLAALAAAIADLRELSFASMSAAELLDVCAGVQEARNLIPTIEHPAVAALAEQTTPARIGAKSWPEAPAHPITDLRRGGPPPLPRRGESRAAGVGDR</sequence>
<feature type="region of interest" description="Disordered" evidence="1">
    <location>
        <begin position="66"/>
        <end position="104"/>
    </location>
</feature>